<keyword evidence="3" id="KW-0547">Nucleotide-binding</keyword>
<organism evidence="6 7">
    <name type="scientific">Halochromatium salexigens</name>
    <name type="common">Chromatium salexigens</name>
    <dbReference type="NCBI Taxonomy" id="49447"/>
    <lineage>
        <taxon>Bacteria</taxon>
        <taxon>Pseudomonadati</taxon>
        <taxon>Pseudomonadota</taxon>
        <taxon>Gammaproteobacteria</taxon>
        <taxon>Chromatiales</taxon>
        <taxon>Chromatiaceae</taxon>
        <taxon>Halochromatium</taxon>
    </lineage>
</organism>
<comment type="caution">
    <text evidence="6">The sequence shown here is derived from an EMBL/GenBank/DDBJ whole genome shotgun (WGS) entry which is preliminary data.</text>
</comment>
<keyword evidence="2" id="KW-0813">Transport</keyword>
<dbReference type="InterPro" id="IPR003593">
    <property type="entry name" value="AAA+_ATPase"/>
</dbReference>
<evidence type="ECO:0000313" key="7">
    <source>
        <dbReference type="Proteomes" id="UP001296967"/>
    </source>
</evidence>
<evidence type="ECO:0000259" key="5">
    <source>
        <dbReference type="PROSITE" id="PS50893"/>
    </source>
</evidence>
<dbReference type="InterPro" id="IPR027417">
    <property type="entry name" value="P-loop_NTPase"/>
</dbReference>
<name>A0AAJ0UHX2_HALSE</name>
<keyword evidence="4" id="KW-0067">ATP-binding</keyword>
<sequence>MKPSSAAIETQQVGFAYGDVPVLEDVSVRVEAGEFLGLVGPNAGGKSTLLKLILGLLSPQQGQIQVLGRTPKQARRHLGYVPQYPAFPREFPIQVLDVVLMGRLGLAATPWHRVGGWRRADREIARRTLADVEAGDLAAAPIGALSGGQLQRVLLARALVGEPEILILDEPTANIDQRLEGEIFELLSQLNDHLTIVVVSHDIGFISSYVSRVACLNRTLICHRTEAIDGDVINDLYGERVRLINHAHGGNQGHAEHG</sequence>
<dbReference type="Gene3D" id="3.40.50.300">
    <property type="entry name" value="P-loop containing nucleotide triphosphate hydrolases"/>
    <property type="match status" value="1"/>
</dbReference>
<accession>A0AAJ0UHX2</accession>
<dbReference type="SMART" id="SM00382">
    <property type="entry name" value="AAA"/>
    <property type="match status" value="1"/>
</dbReference>
<dbReference type="CDD" id="cd03235">
    <property type="entry name" value="ABC_Metallic_Cations"/>
    <property type="match status" value="1"/>
</dbReference>
<evidence type="ECO:0000256" key="4">
    <source>
        <dbReference type="ARBA" id="ARBA00022840"/>
    </source>
</evidence>
<evidence type="ECO:0000256" key="1">
    <source>
        <dbReference type="ARBA" id="ARBA00005417"/>
    </source>
</evidence>
<dbReference type="FunFam" id="3.40.50.300:FF:000134">
    <property type="entry name" value="Iron-enterobactin ABC transporter ATP-binding protein"/>
    <property type="match status" value="1"/>
</dbReference>
<dbReference type="PROSITE" id="PS00211">
    <property type="entry name" value="ABC_TRANSPORTER_1"/>
    <property type="match status" value="1"/>
</dbReference>
<gene>
    <name evidence="6" type="ORF">CCR82_14965</name>
</gene>
<comment type="similarity">
    <text evidence="1">Belongs to the ABC transporter superfamily.</text>
</comment>
<dbReference type="RefSeq" id="WP_201246626.1">
    <property type="nucleotide sequence ID" value="NZ_NHSF01000070.1"/>
</dbReference>
<dbReference type="AlphaFoldDB" id="A0AAJ0UHX2"/>
<dbReference type="GO" id="GO:0005524">
    <property type="term" value="F:ATP binding"/>
    <property type="evidence" value="ECO:0007669"/>
    <property type="project" value="UniProtKB-KW"/>
</dbReference>
<proteinExistence type="inferred from homology"/>
<protein>
    <submittedName>
        <fullName evidence="6">ABC transporter</fullName>
    </submittedName>
</protein>
<dbReference type="PANTHER" id="PTHR42734:SF17">
    <property type="entry name" value="METAL TRANSPORT SYSTEM ATP-BINDING PROTEIN TM_0124-RELATED"/>
    <property type="match status" value="1"/>
</dbReference>
<dbReference type="InterPro" id="IPR003439">
    <property type="entry name" value="ABC_transporter-like_ATP-bd"/>
</dbReference>
<evidence type="ECO:0000256" key="2">
    <source>
        <dbReference type="ARBA" id="ARBA00022448"/>
    </source>
</evidence>
<dbReference type="PROSITE" id="PS50893">
    <property type="entry name" value="ABC_TRANSPORTER_2"/>
    <property type="match status" value="1"/>
</dbReference>
<dbReference type="InterPro" id="IPR017871">
    <property type="entry name" value="ABC_transporter-like_CS"/>
</dbReference>
<dbReference type="SUPFAM" id="SSF52540">
    <property type="entry name" value="P-loop containing nucleoside triphosphate hydrolases"/>
    <property type="match status" value="1"/>
</dbReference>
<dbReference type="InterPro" id="IPR050153">
    <property type="entry name" value="Metal_Ion_Import_ABC"/>
</dbReference>
<reference evidence="6" key="2">
    <citation type="journal article" date="2020" name="Microorganisms">
        <title>Osmotic Adaptation and Compatible Solute Biosynthesis of Phototrophic Bacteria as Revealed from Genome Analyses.</title>
        <authorList>
            <person name="Imhoff J.F."/>
            <person name="Rahn T."/>
            <person name="Kunzel S."/>
            <person name="Keller A."/>
            <person name="Neulinger S.C."/>
        </authorList>
    </citation>
    <scope>NUCLEOTIDE SEQUENCE</scope>
    <source>
        <strain evidence="6">DSM 4395</strain>
    </source>
</reference>
<dbReference type="PANTHER" id="PTHR42734">
    <property type="entry name" value="METAL TRANSPORT SYSTEM ATP-BINDING PROTEIN TM_0124-RELATED"/>
    <property type="match status" value="1"/>
</dbReference>
<dbReference type="GO" id="GO:0016887">
    <property type="term" value="F:ATP hydrolysis activity"/>
    <property type="evidence" value="ECO:0007669"/>
    <property type="project" value="InterPro"/>
</dbReference>
<reference evidence="6" key="1">
    <citation type="submission" date="2017-05" db="EMBL/GenBank/DDBJ databases">
        <authorList>
            <person name="Imhoff J.F."/>
            <person name="Rahn T."/>
            <person name="Kuenzel S."/>
            <person name="Neulinger S.C."/>
        </authorList>
    </citation>
    <scope>NUCLEOTIDE SEQUENCE</scope>
    <source>
        <strain evidence="6">DSM 4395</strain>
    </source>
</reference>
<dbReference type="EMBL" id="NHSF01000070">
    <property type="protein sequence ID" value="MBK5931789.1"/>
    <property type="molecule type" value="Genomic_DNA"/>
</dbReference>
<dbReference type="Proteomes" id="UP001296967">
    <property type="component" value="Unassembled WGS sequence"/>
</dbReference>
<evidence type="ECO:0000313" key="6">
    <source>
        <dbReference type="EMBL" id="MBK5931789.1"/>
    </source>
</evidence>
<evidence type="ECO:0000256" key="3">
    <source>
        <dbReference type="ARBA" id="ARBA00022741"/>
    </source>
</evidence>
<feature type="domain" description="ABC transporter" evidence="5">
    <location>
        <begin position="8"/>
        <end position="243"/>
    </location>
</feature>
<keyword evidence="7" id="KW-1185">Reference proteome</keyword>
<dbReference type="Pfam" id="PF00005">
    <property type="entry name" value="ABC_tran"/>
    <property type="match status" value="1"/>
</dbReference>